<dbReference type="Gene3D" id="3.30.530.20">
    <property type="match status" value="1"/>
</dbReference>
<name>A0ABU8VZM8_9BURK</name>
<dbReference type="InterPro" id="IPR013149">
    <property type="entry name" value="ADH-like_C"/>
</dbReference>
<dbReference type="InterPro" id="IPR020843">
    <property type="entry name" value="ER"/>
</dbReference>
<evidence type="ECO:0000259" key="3">
    <source>
        <dbReference type="SMART" id="SM00829"/>
    </source>
</evidence>
<dbReference type="SMART" id="SM00829">
    <property type="entry name" value="PKS_ER"/>
    <property type="match status" value="1"/>
</dbReference>
<accession>A0ABU8VZM8</accession>
<evidence type="ECO:0000313" key="5">
    <source>
        <dbReference type="Proteomes" id="UP001363010"/>
    </source>
</evidence>
<feature type="domain" description="Enoyl reductase (ER)" evidence="3">
    <location>
        <begin position="176"/>
        <end position="490"/>
    </location>
</feature>
<dbReference type="CDD" id="cd05286">
    <property type="entry name" value="QOR2"/>
    <property type="match status" value="1"/>
</dbReference>
<dbReference type="Proteomes" id="UP001363010">
    <property type="component" value="Unassembled WGS sequence"/>
</dbReference>
<keyword evidence="1" id="KW-0521">NADP</keyword>
<dbReference type="InterPro" id="IPR036291">
    <property type="entry name" value="NAD(P)-bd_dom_sf"/>
</dbReference>
<dbReference type="InterPro" id="IPR011032">
    <property type="entry name" value="GroES-like_sf"/>
</dbReference>
<dbReference type="Gene3D" id="3.90.180.10">
    <property type="entry name" value="Medium-chain alcohol dehydrogenases, catalytic domain"/>
    <property type="match status" value="1"/>
</dbReference>
<dbReference type="Gene3D" id="3.40.50.720">
    <property type="entry name" value="NAD(P)-binding Rossmann-like Domain"/>
    <property type="match status" value="1"/>
</dbReference>
<dbReference type="SUPFAM" id="SSF51735">
    <property type="entry name" value="NAD(P)-binding Rossmann-fold domains"/>
    <property type="match status" value="1"/>
</dbReference>
<dbReference type="Pfam" id="PF00107">
    <property type="entry name" value="ADH_zinc_N"/>
    <property type="match status" value="1"/>
</dbReference>
<dbReference type="InterPro" id="IPR023393">
    <property type="entry name" value="START-like_dom_sf"/>
</dbReference>
<protein>
    <submittedName>
        <fullName evidence="4">SRPBCC family protein</fullName>
    </submittedName>
</protein>
<sequence length="492" mass="53480">MLQKVVRSTIIDAPIERVWAVLRDFNSHDQWHSAVDTSRIEGNERSDQVGCVRSFTLKDGNRIREQLLTLDDTEHKSTYCIVEATLPLQRYVATVSLKPVTDGNRTFWHWASSFATPPGMERELHDRVAQGVYEAGFEDLRRHLLQGGDRQSRNGAAAMPTALPAPTRRIAITRYGGPEELRPQDGEAPPPREGEVRIQQRAIGVNFIDVYLRRGWIPPMLPVSAGSPGVPGMEAAGGVLDVGPHVSGFLPGDRVAYLGHTPGAYCSVRSVPAEWVVRLPAAVEDDAAAALLLKGITADYLLHDLGRVQHGTRLLVHAAAGGVGLLVCNWARRLGAVVIGTVSSEQKARVAREYGCEHVIVTRDYRFADTVQRICGGADVVIDGLGDAAREENLAALARRGHWISLGQASGPLKALPPDALVAKSLSFSRPVVFDYVSTQAQLAERAQRVWDALADGTIKMPPIERFSLEAAAQAHTRLESRATTGALVLVP</sequence>
<dbReference type="PANTHER" id="PTHR48106">
    <property type="entry name" value="QUINONE OXIDOREDUCTASE PIG3-RELATED"/>
    <property type="match status" value="1"/>
</dbReference>
<dbReference type="RefSeq" id="WP_340364262.1">
    <property type="nucleotide sequence ID" value="NZ_JBBKZV010000007.1"/>
</dbReference>
<dbReference type="Pfam" id="PF10604">
    <property type="entry name" value="Polyketide_cyc2"/>
    <property type="match status" value="1"/>
</dbReference>
<comment type="caution">
    <text evidence="4">The sequence shown here is derived from an EMBL/GenBank/DDBJ whole genome shotgun (WGS) entry which is preliminary data.</text>
</comment>
<reference evidence="4 5" key="1">
    <citation type="submission" date="2024-03" db="EMBL/GenBank/DDBJ databases">
        <title>Novel species of the genus Variovorax.</title>
        <authorList>
            <person name="Liu Q."/>
            <person name="Xin Y.-H."/>
        </authorList>
    </citation>
    <scope>NUCLEOTIDE SEQUENCE [LARGE SCALE GENOMIC DNA]</scope>
    <source>
        <strain evidence="4 5">KACC 18501</strain>
    </source>
</reference>
<dbReference type="Pfam" id="PF08240">
    <property type="entry name" value="ADH_N"/>
    <property type="match status" value="1"/>
</dbReference>
<dbReference type="EMBL" id="JBBKZV010000007">
    <property type="protein sequence ID" value="MEJ8823223.1"/>
    <property type="molecule type" value="Genomic_DNA"/>
</dbReference>
<dbReference type="SUPFAM" id="SSF55961">
    <property type="entry name" value="Bet v1-like"/>
    <property type="match status" value="1"/>
</dbReference>
<keyword evidence="5" id="KW-1185">Reference proteome</keyword>
<dbReference type="InterPro" id="IPR013154">
    <property type="entry name" value="ADH-like_N"/>
</dbReference>
<organism evidence="4 5">
    <name type="scientific">Variovorax humicola</name>
    <dbReference type="NCBI Taxonomy" id="1769758"/>
    <lineage>
        <taxon>Bacteria</taxon>
        <taxon>Pseudomonadati</taxon>
        <taxon>Pseudomonadota</taxon>
        <taxon>Betaproteobacteria</taxon>
        <taxon>Burkholderiales</taxon>
        <taxon>Comamonadaceae</taxon>
        <taxon>Variovorax</taxon>
    </lineage>
</organism>
<gene>
    <name evidence="4" type="ORF">WKW80_14450</name>
</gene>
<keyword evidence="2" id="KW-0560">Oxidoreductase</keyword>
<dbReference type="SUPFAM" id="SSF50129">
    <property type="entry name" value="GroES-like"/>
    <property type="match status" value="1"/>
</dbReference>
<proteinExistence type="predicted"/>
<dbReference type="CDD" id="cd07821">
    <property type="entry name" value="PYR_PYL_RCAR_like"/>
    <property type="match status" value="1"/>
</dbReference>
<dbReference type="InterPro" id="IPR019587">
    <property type="entry name" value="Polyketide_cyclase/dehydratase"/>
</dbReference>
<evidence type="ECO:0000313" key="4">
    <source>
        <dbReference type="EMBL" id="MEJ8823223.1"/>
    </source>
</evidence>
<dbReference type="PANTHER" id="PTHR48106:SF13">
    <property type="entry name" value="QUINONE OXIDOREDUCTASE-RELATED"/>
    <property type="match status" value="1"/>
</dbReference>
<dbReference type="InterPro" id="IPR047618">
    <property type="entry name" value="QOR-like"/>
</dbReference>
<evidence type="ECO:0000256" key="1">
    <source>
        <dbReference type="ARBA" id="ARBA00022857"/>
    </source>
</evidence>
<evidence type="ECO:0000256" key="2">
    <source>
        <dbReference type="ARBA" id="ARBA00023002"/>
    </source>
</evidence>